<protein>
    <submittedName>
        <fullName evidence="1">Uncharacterized protein</fullName>
    </submittedName>
</protein>
<reference evidence="1 2" key="1">
    <citation type="journal article" date="2021" name="BMC Biol.">
        <title>Horizontally acquired antibacterial genes associated with adaptive radiation of ladybird beetles.</title>
        <authorList>
            <person name="Li H.S."/>
            <person name="Tang X.F."/>
            <person name="Huang Y.H."/>
            <person name="Xu Z.Y."/>
            <person name="Chen M.L."/>
            <person name="Du X.Y."/>
            <person name="Qiu B.Y."/>
            <person name="Chen P.T."/>
            <person name="Zhang W."/>
            <person name="Slipinski A."/>
            <person name="Escalona H.E."/>
            <person name="Waterhouse R.M."/>
            <person name="Zwick A."/>
            <person name="Pang H."/>
        </authorList>
    </citation>
    <scope>NUCLEOTIDE SEQUENCE [LARGE SCALE GENOMIC DNA]</scope>
    <source>
        <strain evidence="1">SYSU2018</strain>
    </source>
</reference>
<dbReference type="InterPro" id="IPR012677">
    <property type="entry name" value="Nucleotide-bd_a/b_plait_sf"/>
</dbReference>
<dbReference type="Proteomes" id="UP001516400">
    <property type="component" value="Unassembled WGS sequence"/>
</dbReference>
<proteinExistence type="predicted"/>
<keyword evidence="2" id="KW-1185">Reference proteome</keyword>
<dbReference type="AlphaFoldDB" id="A0ABD2N509"/>
<dbReference type="EMBL" id="JABFTP020000062">
    <property type="protein sequence ID" value="KAL3273485.1"/>
    <property type="molecule type" value="Genomic_DNA"/>
</dbReference>
<evidence type="ECO:0000313" key="1">
    <source>
        <dbReference type="EMBL" id="KAL3273485.1"/>
    </source>
</evidence>
<name>A0ABD2N509_9CUCU</name>
<accession>A0ABD2N509</accession>
<evidence type="ECO:0000313" key="2">
    <source>
        <dbReference type="Proteomes" id="UP001516400"/>
    </source>
</evidence>
<comment type="caution">
    <text evidence="1">The sequence shown here is derived from an EMBL/GenBank/DDBJ whole genome shotgun (WGS) entry which is preliminary data.</text>
</comment>
<gene>
    <name evidence="1" type="ORF">HHI36_014926</name>
</gene>
<organism evidence="1 2">
    <name type="scientific">Cryptolaemus montrouzieri</name>
    <dbReference type="NCBI Taxonomy" id="559131"/>
    <lineage>
        <taxon>Eukaryota</taxon>
        <taxon>Metazoa</taxon>
        <taxon>Ecdysozoa</taxon>
        <taxon>Arthropoda</taxon>
        <taxon>Hexapoda</taxon>
        <taxon>Insecta</taxon>
        <taxon>Pterygota</taxon>
        <taxon>Neoptera</taxon>
        <taxon>Endopterygota</taxon>
        <taxon>Coleoptera</taxon>
        <taxon>Polyphaga</taxon>
        <taxon>Cucujiformia</taxon>
        <taxon>Coccinelloidea</taxon>
        <taxon>Coccinellidae</taxon>
        <taxon>Scymninae</taxon>
        <taxon>Scymnini</taxon>
        <taxon>Cryptolaemus</taxon>
    </lineage>
</organism>
<dbReference type="Gene3D" id="3.30.70.330">
    <property type="match status" value="1"/>
</dbReference>
<sequence>MIKSELIKPSMALPEAVAVLEIANLPLNQNFGRIKARLKILTDNCGGKVQDIYPDGRATIRFANLDFATR</sequence>